<dbReference type="AlphaFoldDB" id="U2Q889"/>
<accession>U2Q889</accession>
<evidence type="ECO:0000313" key="2">
    <source>
        <dbReference type="Proteomes" id="UP000016608"/>
    </source>
</evidence>
<comment type="caution">
    <text evidence="1">The sequence shown here is derived from an EMBL/GenBank/DDBJ whole genome shotgun (WGS) entry which is preliminary data.</text>
</comment>
<sequence>MGIKITASGERVFRLRSCSEDDTIFLQLVVHLQMYDIIV</sequence>
<name>U2Q889_EUBRA</name>
<dbReference type="PATRIC" id="fig|1256908.3.peg.187"/>
<proteinExistence type="predicted"/>
<protein>
    <submittedName>
        <fullName evidence="1">Uncharacterized protein</fullName>
    </submittedName>
</protein>
<organism evidence="1 2">
    <name type="scientific">Eubacterium ramulus ATCC 29099</name>
    <dbReference type="NCBI Taxonomy" id="1256908"/>
    <lineage>
        <taxon>Bacteria</taxon>
        <taxon>Bacillati</taxon>
        <taxon>Bacillota</taxon>
        <taxon>Clostridia</taxon>
        <taxon>Eubacteriales</taxon>
        <taxon>Eubacteriaceae</taxon>
        <taxon>Eubacterium</taxon>
    </lineage>
</organism>
<dbReference type="HOGENOM" id="CLU_3309990_0_0_9"/>
<dbReference type="EMBL" id="AWVJ01000010">
    <property type="protein sequence ID" value="ERK52289.1"/>
    <property type="molecule type" value="Genomic_DNA"/>
</dbReference>
<reference evidence="1 2" key="1">
    <citation type="submission" date="2013-06" db="EMBL/GenBank/DDBJ databases">
        <authorList>
            <person name="Weinstock G."/>
            <person name="Sodergren E."/>
            <person name="Lobos E.A."/>
            <person name="Fulton L."/>
            <person name="Fulton R."/>
            <person name="Courtney L."/>
            <person name="Fronick C."/>
            <person name="O'Laughlin M."/>
            <person name="Godfrey J."/>
            <person name="Wilson R.M."/>
            <person name="Miner T."/>
            <person name="Farmer C."/>
            <person name="Delehaunty K."/>
            <person name="Cordes M."/>
            <person name="Minx P."/>
            <person name="Tomlinson C."/>
            <person name="Chen J."/>
            <person name="Wollam A."/>
            <person name="Pepin K.H."/>
            <person name="Bhonagiri V."/>
            <person name="Zhang X."/>
            <person name="Warren W."/>
            <person name="Mitreva M."/>
            <person name="Mardis E.R."/>
            <person name="Wilson R.K."/>
        </authorList>
    </citation>
    <scope>NUCLEOTIDE SEQUENCE [LARGE SCALE GENOMIC DNA]</scope>
    <source>
        <strain evidence="1 2">ATCC 29099</strain>
    </source>
</reference>
<keyword evidence="2" id="KW-1185">Reference proteome</keyword>
<gene>
    <name evidence="1" type="ORF">HMPREF0373_00207</name>
</gene>
<evidence type="ECO:0000313" key="1">
    <source>
        <dbReference type="EMBL" id="ERK52289.1"/>
    </source>
</evidence>
<dbReference type="Proteomes" id="UP000016608">
    <property type="component" value="Unassembled WGS sequence"/>
</dbReference>